<name>A0A538SQ25_UNCEI</name>
<protein>
    <submittedName>
        <fullName evidence="1">Lysophospholipase</fullName>
    </submittedName>
</protein>
<dbReference type="Proteomes" id="UP000317716">
    <property type="component" value="Unassembled WGS sequence"/>
</dbReference>
<evidence type="ECO:0000313" key="1">
    <source>
        <dbReference type="EMBL" id="TMQ53474.1"/>
    </source>
</evidence>
<dbReference type="EMBL" id="VBOS01000298">
    <property type="protein sequence ID" value="TMQ53474.1"/>
    <property type="molecule type" value="Genomic_DNA"/>
</dbReference>
<dbReference type="Gene3D" id="3.40.50.1820">
    <property type="entry name" value="alpha/beta hydrolase"/>
    <property type="match status" value="1"/>
</dbReference>
<dbReference type="SUPFAM" id="SSF53474">
    <property type="entry name" value="alpha/beta-Hydrolases"/>
    <property type="match status" value="1"/>
</dbReference>
<gene>
    <name evidence="1" type="ORF">E6K72_08490</name>
</gene>
<dbReference type="InterPro" id="IPR029058">
    <property type="entry name" value="AB_hydrolase_fold"/>
</dbReference>
<dbReference type="AlphaFoldDB" id="A0A538SQ25"/>
<sequence length="152" mass="16349">MNRNGSKASGAARFLLLSFTALGLFGAGSGWLALYPPVPRDLGGAPDLDQAARAVRIPVAGDSLDGWYLAGHEPALVIVFHGYGRDHTRAWRYAQFLRDAGYGVLAVDFRSSRARDRKPTTLGHYELADAEAALAWVETRPATRGARIAVLG</sequence>
<evidence type="ECO:0000313" key="2">
    <source>
        <dbReference type="Proteomes" id="UP000317716"/>
    </source>
</evidence>
<organism evidence="1 2">
    <name type="scientific">Eiseniibacteriota bacterium</name>
    <dbReference type="NCBI Taxonomy" id="2212470"/>
    <lineage>
        <taxon>Bacteria</taxon>
        <taxon>Candidatus Eiseniibacteriota</taxon>
    </lineage>
</organism>
<feature type="non-terminal residue" evidence="1">
    <location>
        <position position="152"/>
    </location>
</feature>
<reference evidence="1 2" key="1">
    <citation type="journal article" date="2019" name="Nat. Microbiol.">
        <title>Mediterranean grassland soil C-N compound turnover is dependent on rainfall and depth, and is mediated by genomically divergent microorganisms.</title>
        <authorList>
            <person name="Diamond S."/>
            <person name="Andeer P.F."/>
            <person name="Li Z."/>
            <person name="Crits-Christoph A."/>
            <person name="Burstein D."/>
            <person name="Anantharaman K."/>
            <person name="Lane K.R."/>
            <person name="Thomas B.C."/>
            <person name="Pan C."/>
            <person name="Northen T.R."/>
            <person name="Banfield J.F."/>
        </authorList>
    </citation>
    <scope>NUCLEOTIDE SEQUENCE [LARGE SCALE GENOMIC DNA]</scope>
    <source>
        <strain evidence="1">WS_2</strain>
    </source>
</reference>
<comment type="caution">
    <text evidence="1">The sequence shown here is derived from an EMBL/GenBank/DDBJ whole genome shotgun (WGS) entry which is preliminary data.</text>
</comment>
<accession>A0A538SQ25</accession>
<proteinExistence type="predicted"/>